<gene>
    <name evidence="1" type="ORF">Cdeb_02383</name>
</gene>
<comment type="caution">
    <text evidence="1">The sequence shown here is derived from an EMBL/GenBank/DDBJ whole genome shotgun (WGS) entry which is preliminary data.</text>
</comment>
<dbReference type="Proteomes" id="UP000286235">
    <property type="component" value="Unassembled WGS sequence"/>
</dbReference>
<protein>
    <submittedName>
        <fullName evidence="1">Uncharacterized protein</fullName>
    </submittedName>
</protein>
<accession>A0A420VKU3</accession>
<sequence>MYRRNGKSENLSALFLLIGKGDARGRFSPLPAPRKSFRIVSVTVCATLPLVVRSFQAGSNIVYHMTAAVAQQPISGGLTDSIGVPVRPPRARAQSFLPYIYLLHLPGITFGKDQIRLPASFGFRSAGYPPFVG</sequence>
<name>A0A420VKU3_9BACI</name>
<organism evidence="1 2">
    <name type="scientific">Caldibacillus debilis GB1</name>
    <dbReference type="NCBI Taxonomy" id="1339248"/>
    <lineage>
        <taxon>Bacteria</taxon>
        <taxon>Bacillati</taxon>
        <taxon>Bacillota</taxon>
        <taxon>Bacilli</taxon>
        <taxon>Bacillales</taxon>
        <taxon>Bacillaceae</taxon>
        <taxon>Caldibacillus</taxon>
    </lineage>
</organism>
<dbReference type="EMBL" id="AZRV01000001">
    <property type="protein sequence ID" value="RKO64008.1"/>
    <property type="molecule type" value="Genomic_DNA"/>
</dbReference>
<evidence type="ECO:0000313" key="2">
    <source>
        <dbReference type="Proteomes" id="UP000286235"/>
    </source>
</evidence>
<reference evidence="1 2" key="1">
    <citation type="submission" date="2013-12" db="EMBL/GenBank/DDBJ databases">
        <title>Genome and proteome characterization of Caldibacillus debilis GB1 derived from a cellulolytic aero-tolerant co-culture.</title>
        <authorList>
            <person name="Wushke S.T."/>
            <person name="Zhang X."/>
            <person name="Fristensky B."/>
            <person name="Wilkins J.A."/>
            <person name="Levin D.B."/>
            <person name="Sparling R."/>
        </authorList>
    </citation>
    <scope>NUCLEOTIDE SEQUENCE [LARGE SCALE GENOMIC DNA]</scope>
    <source>
        <strain evidence="1 2">GB1</strain>
    </source>
</reference>
<proteinExistence type="predicted"/>
<evidence type="ECO:0000313" key="1">
    <source>
        <dbReference type="EMBL" id="RKO64008.1"/>
    </source>
</evidence>
<dbReference type="AlphaFoldDB" id="A0A420VKU3"/>
<keyword evidence="2" id="KW-1185">Reference proteome</keyword>